<dbReference type="OrthoDB" id="3262926at2759"/>
<accession>A0A178C2R9</accession>
<dbReference type="PANTHER" id="PTHR31544">
    <property type="entry name" value="AIG2-LIKE PROTEIN D"/>
    <property type="match status" value="1"/>
</dbReference>
<sequence>MDILAELESMALNVSDVREDTTSEADVARWQRLFGFGRPEATRRIEEYRSDYSRTRISDDLWDTVKSRKEAEGYDREAYEYSLKNRPQAHTPTPSAATVSGTFIVQLMEPLGSAEKIMDVAGLAEAPLIVTGAGEHGQASFCQIDGVTRAKLLDWVAEHHSGFQPTIVRLTKAKKSLCSRSTAPTLAQDSTMPQNRLDDEKDIPRPSQDEYPVWYFFYGILADPEVLKHHLSLDAEPSLVPASIEGGEVGLWSGKYRALVDSWSESAKVFGSAFLVQSQDQEDALRFYETDRYEVVRCRILTEQGNLRGLTFRFDGLPEDLG</sequence>
<dbReference type="Proteomes" id="UP000185904">
    <property type="component" value="Unassembled WGS sequence"/>
</dbReference>
<dbReference type="InterPro" id="IPR045038">
    <property type="entry name" value="AIG2-like"/>
</dbReference>
<dbReference type="RefSeq" id="XP_022494762.1">
    <property type="nucleotide sequence ID" value="XM_022649279.1"/>
</dbReference>
<keyword evidence="4" id="KW-1185">Reference proteome</keyword>
<comment type="caution">
    <text evidence="3">The sequence shown here is derived from an EMBL/GenBank/DDBJ whole genome shotgun (WGS) entry which is preliminary data.</text>
</comment>
<dbReference type="AlphaFoldDB" id="A0A178C2R9"/>
<evidence type="ECO:0000256" key="1">
    <source>
        <dbReference type="ARBA" id="ARBA00008861"/>
    </source>
</evidence>
<feature type="compositionally biased region" description="Polar residues" evidence="2">
    <location>
        <begin position="181"/>
        <end position="194"/>
    </location>
</feature>
<dbReference type="GeneID" id="34594411"/>
<evidence type="ECO:0000313" key="4">
    <source>
        <dbReference type="Proteomes" id="UP000185904"/>
    </source>
</evidence>
<proteinExistence type="inferred from homology"/>
<dbReference type="Gene3D" id="3.10.490.10">
    <property type="entry name" value="Gamma-glutamyl cyclotransferase-like"/>
    <property type="match status" value="1"/>
</dbReference>
<organism evidence="3 4">
    <name type="scientific">Fonsecaea nubica</name>
    <dbReference type="NCBI Taxonomy" id="856822"/>
    <lineage>
        <taxon>Eukaryota</taxon>
        <taxon>Fungi</taxon>
        <taxon>Dikarya</taxon>
        <taxon>Ascomycota</taxon>
        <taxon>Pezizomycotina</taxon>
        <taxon>Eurotiomycetes</taxon>
        <taxon>Chaetothyriomycetidae</taxon>
        <taxon>Chaetothyriales</taxon>
        <taxon>Herpotrichiellaceae</taxon>
        <taxon>Fonsecaea</taxon>
    </lineage>
</organism>
<comment type="similarity">
    <text evidence="1">Belongs to the gamma-glutamylcyclotransferase family.</text>
</comment>
<evidence type="ECO:0008006" key="5">
    <source>
        <dbReference type="Google" id="ProtNLM"/>
    </source>
</evidence>
<feature type="compositionally biased region" description="Basic and acidic residues" evidence="2">
    <location>
        <begin position="196"/>
        <end position="205"/>
    </location>
</feature>
<evidence type="ECO:0000313" key="3">
    <source>
        <dbReference type="EMBL" id="OAL23213.1"/>
    </source>
</evidence>
<evidence type="ECO:0000256" key="2">
    <source>
        <dbReference type="SAM" id="MobiDB-lite"/>
    </source>
</evidence>
<dbReference type="EMBL" id="LVCJ01000130">
    <property type="protein sequence ID" value="OAL23213.1"/>
    <property type="molecule type" value="Genomic_DNA"/>
</dbReference>
<reference evidence="3 4" key="1">
    <citation type="submission" date="2016-03" db="EMBL/GenBank/DDBJ databases">
        <title>The draft genome sequence of Fonsecaea nubica causative agent of cutaneous subcutaneous infection in human host.</title>
        <authorList>
            <person name="Costa F."/>
            <person name="Sybren D.H."/>
            <person name="Raittz R.T."/>
            <person name="Weiss V.A."/>
            <person name="Leao A.C."/>
            <person name="Gomes R."/>
            <person name="De Souza E.M."/>
            <person name="Pedrosa F.O."/>
            <person name="Steffens M.B."/>
            <person name="Bombassaro A."/>
            <person name="Tadra-Sfeir M.Z."/>
            <person name="Moreno L.F."/>
            <person name="Najafzadeh M.J."/>
            <person name="Felipe M.S."/>
            <person name="Teixeira M."/>
            <person name="Sun J."/>
            <person name="Xi L."/>
            <person name="Castro M.A."/>
            <person name="Vicente V.A."/>
        </authorList>
    </citation>
    <scope>NUCLEOTIDE SEQUENCE [LARGE SCALE GENOMIC DNA]</scope>
    <source>
        <strain evidence="3 4">CBS 269.64</strain>
    </source>
</reference>
<feature type="region of interest" description="Disordered" evidence="2">
    <location>
        <begin position="181"/>
        <end position="205"/>
    </location>
</feature>
<dbReference type="PANTHER" id="PTHR31544:SF4">
    <property type="entry name" value="GAMMA-GLUTAMYLCYCLOTRANSFERASE-RELATED"/>
    <property type="match status" value="1"/>
</dbReference>
<protein>
    <recommendedName>
        <fullName evidence="5">Gamma-glutamylcyclotransferase AIG2-like domain-containing protein</fullName>
    </recommendedName>
</protein>
<name>A0A178C2R9_9EURO</name>
<gene>
    <name evidence="3" type="ORF">AYO20_11025</name>
</gene>